<dbReference type="GO" id="GO:0016491">
    <property type="term" value="F:oxidoreductase activity"/>
    <property type="evidence" value="ECO:0007669"/>
    <property type="project" value="InterPro"/>
</dbReference>
<feature type="transmembrane region" description="Helical" evidence="1">
    <location>
        <begin position="26"/>
        <end position="43"/>
    </location>
</feature>
<keyword evidence="1" id="KW-1133">Transmembrane helix</keyword>
<reference evidence="3 4" key="1">
    <citation type="journal article" date="2019" name="PLoS ONE">
        <title>Pup mortality in New Zealand sea lions (Phocarctos hookeri) at Enderby Island, Auckland Islands, 2013-18.</title>
        <authorList>
            <person name="Michael S.A."/>
            <person name="Hayman D.T.S."/>
            <person name="Gray R."/>
            <person name="Zhang J."/>
            <person name="Rogers L."/>
            <person name="Roe W.D."/>
        </authorList>
    </citation>
    <scope>NUCLEOTIDE SEQUENCE [LARGE SCALE GENOMIC DNA]</scope>
    <source>
        <strain evidence="3 4">SM868</strain>
    </source>
</reference>
<dbReference type="CDD" id="cd03011">
    <property type="entry name" value="TlpA_like_ScsD_MtbDsbE"/>
    <property type="match status" value="1"/>
</dbReference>
<dbReference type="Proteomes" id="UP000442109">
    <property type="component" value="Unassembled WGS sequence"/>
</dbReference>
<dbReference type="PANTHER" id="PTHR42852:SF17">
    <property type="entry name" value="THIOREDOXIN-LIKE PROTEIN HI_1115"/>
    <property type="match status" value="1"/>
</dbReference>
<organism evidence="3 4">
    <name type="scientific">Psychrobacter sanguinis</name>
    <dbReference type="NCBI Taxonomy" id="861445"/>
    <lineage>
        <taxon>Bacteria</taxon>
        <taxon>Pseudomonadati</taxon>
        <taxon>Pseudomonadota</taxon>
        <taxon>Gammaproteobacteria</taxon>
        <taxon>Moraxellales</taxon>
        <taxon>Moraxellaceae</taxon>
        <taxon>Psychrobacter</taxon>
    </lineage>
</organism>
<proteinExistence type="predicted"/>
<feature type="domain" description="Thioredoxin" evidence="2">
    <location>
        <begin position="45"/>
        <end position="183"/>
    </location>
</feature>
<dbReference type="OrthoDB" id="9796554at2"/>
<dbReference type="EMBL" id="WFKQ01000001">
    <property type="protein sequence ID" value="MUG31255.1"/>
    <property type="molecule type" value="Genomic_DNA"/>
</dbReference>
<evidence type="ECO:0000313" key="3">
    <source>
        <dbReference type="EMBL" id="MUG31255.1"/>
    </source>
</evidence>
<accession>A0A844LX56</accession>
<dbReference type="InterPro" id="IPR036249">
    <property type="entry name" value="Thioredoxin-like_sf"/>
</dbReference>
<dbReference type="Pfam" id="PF00578">
    <property type="entry name" value="AhpC-TSA"/>
    <property type="match status" value="1"/>
</dbReference>
<dbReference type="AlphaFoldDB" id="A0A844LX56"/>
<dbReference type="PROSITE" id="PS51352">
    <property type="entry name" value="THIOREDOXIN_2"/>
    <property type="match status" value="1"/>
</dbReference>
<dbReference type="InterPro" id="IPR013766">
    <property type="entry name" value="Thioredoxin_domain"/>
</dbReference>
<evidence type="ECO:0000313" key="4">
    <source>
        <dbReference type="Proteomes" id="UP000442109"/>
    </source>
</evidence>
<evidence type="ECO:0000259" key="2">
    <source>
        <dbReference type="PROSITE" id="PS51352"/>
    </source>
</evidence>
<dbReference type="SUPFAM" id="SSF52833">
    <property type="entry name" value="Thioredoxin-like"/>
    <property type="match status" value="1"/>
</dbReference>
<dbReference type="Gene3D" id="3.40.30.10">
    <property type="entry name" value="Glutaredoxin"/>
    <property type="match status" value="1"/>
</dbReference>
<evidence type="ECO:0000256" key="1">
    <source>
        <dbReference type="SAM" id="Phobius"/>
    </source>
</evidence>
<dbReference type="PANTHER" id="PTHR42852">
    <property type="entry name" value="THIOL:DISULFIDE INTERCHANGE PROTEIN DSBE"/>
    <property type="match status" value="1"/>
</dbReference>
<gene>
    <name evidence="3" type="ORF">GB996_00415</name>
</gene>
<comment type="caution">
    <text evidence="3">The sequence shown here is derived from an EMBL/GenBank/DDBJ whole genome shotgun (WGS) entry which is preliminary data.</text>
</comment>
<name>A0A844LX56_9GAMM</name>
<dbReference type="InterPro" id="IPR050553">
    <property type="entry name" value="Thioredoxin_ResA/DsbE_sf"/>
</dbReference>
<sequence length="183" mass="20721">MNHTKVIDSAAVPTQASRWGRRVWSILKYLVLFLVIYTLINWWRQPVMPAAPQLQLTDYQAQSVDIEALSYNAPVLVYFWGTWCSVCKLTSPTIDALAQSSAYPVVTIATQSGSNEQLGAYLNEHNFNFVTINDESGEMFEQWQGQVTPSYVILKDGKMTQGLTGIQPEWSLRLRLWLSSLLS</sequence>
<protein>
    <submittedName>
        <fullName evidence="3">Redoxin domain-containing protein</fullName>
    </submittedName>
</protein>
<keyword evidence="1" id="KW-0812">Transmembrane</keyword>
<keyword evidence="4" id="KW-1185">Reference proteome</keyword>
<dbReference type="InterPro" id="IPR000866">
    <property type="entry name" value="AhpC/TSA"/>
</dbReference>
<dbReference type="GO" id="GO:0016209">
    <property type="term" value="F:antioxidant activity"/>
    <property type="evidence" value="ECO:0007669"/>
    <property type="project" value="InterPro"/>
</dbReference>
<keyword evidence="1" id="KW-0472">Membrane</keyword>
<dbReference type="RefSeq" id="WP_011959847.1">
    <property type="nucleotide sequence ID" value="NZ_WFKQ01000001.1"/>
</dbReference>